<keyword evidence="9" id="KW-0505">Motor protein</keyword>
<evidence type="ECO:0000256" key="7">
    <source>
        <dbReference type="ARBA" id="ARBA00023017"/>
    </source>
</evidence>
<dbReference type="GO" id="GO:0030286">
    <property type="term" value="C:dynein complex"/>
    <property type="evidence" value="ECO:0007669"/>
    <property type="project" value="UniProtKB-KW"/>
</dbReference>
<keyword evidence="8 11" id="KW-0175">Coiled coil</keyword>
<dbReference type="EMBL" id="JAACXV010021317">
    <property type="protein sequence ID" value="KAF7263465.1"/>
    <property type="molecule type" value="Genomic_DNA"/>
</dbReference>
<dbReference type="FunFam" id="1.20.920.20:FF:000001">
    <property type="entry name" value="dynein heavy chain 2, axonemal"/>
    <property type="match status" value="1"/>
</dbReference>
<feature type="domain" description="Dynein heavy chain coiled coil stalk" evidence="12">
    <location>
        <begin position="80"/>
        <end position="381"/>
    </location>
</feature>
<evidence type="ECO:0000256" key="4">
    <source>
        <dbReference type="ARBA" id="ARBA00022701"/>
    </source>
</evidence>
<dbReference type="OrthoDB" id="6767357at2759"/>
<keyword evidence="3" id="KW-0963">Cytoplasm</keyword>
<proteinExistence type="inferred from homology"/>
<dbReference type="PANTHER" id="PTHR22878:SF73">
    <property type="entry name" value="DYNEIN AXONEMAL HEAVY CHAIN 1"/>
    <property type="match status" value="1"/>
</dbReference>
<dbReference type="GO" id="GO:0007018">
    <property type="term" value="P:microtubule-based movement"/>
    <property type="evidence" value="ECO:0007669"/>
    <property type="project" value="InterPro"/>
</dbReference>
<dbReference type="GO" id="GO:0005874">
    <property type="term" value="C:microtubule"/>
    <property type="evidence" value="ECO:0007669"/>
    <property type="project" value="UniProtKB-KW"/>
</dbReference>
<dbReference type="InterPro" id="IPR026983">
    <property type="entry name" value="DHC"/>
</dbReference>
<organism evidence="14 15">
    <name type="scientific">Rhynchophorus ferrugineus</name>
    <name type="common">Red palm weevil</name>
    <name type="synonym">Curculio ferrugineus</name>
    <dbReference type="NCBI Taxonomy" id="354439"/>
    <lineage>
        <taxon>Eukaryota</taxon>
        <taxon>Metazoa</taxon>
        <taxon>Ecdysozoa</taxon>
        <taxon>Arthropoda</taxon>
        <taxon>Hexapoda</taxon>
        <taxon>Insecta</taxon>
        <taxon>Pterygota</taxon>
        <taxon>Neoptera</taxon>
        <taxon>Endopterygota</taxon>
        <taxon>Coleoptera</taxon>
        <taxon>Polyphaga</taxon>
        <taxon>Cucujiformia</taxon>
        <taxon>Curculionidae</taxon>
        <taxon>Dryophthorinae</taxon>
        <taxon>Rhynchophorus</taxon>
    </lineage>
</organism>
<evidence type="ECO:0000256" key="8">
    <source>
        <dbReference type="ARBA" id="ARBA00023054"/>
    </source>
</evidence>
<dbReference type="InterPro" id="IPR024317">
    <property type="entry name" value="Dynein_heavy_chain_D4_dom"/>
</dbReference>
<evidence type="ECO:0000256" key="10">
    <source>
        <dbReference type="ARBA" id="ARBA00023212"/>
    </source>
</evidence>
<keyword evidence="15" id="KW-1185">Reference proteome</keyword>
<dbReference type="Proteomes" id="UP000625711">
    <property type="component" value="Unassembled WGS sequence"/>
</dbReference>
<dbReference type="GO" id="GO:0045505">
    <property type="term" value="F:dynein intermediate chain binding"/>
    <property type="evidence" value="ECO:0007669"/>
    <property type="project" value="InterPro"/>
</dbReference>
<dbReference type="AlphaFoldDB" id="A0A834HJQ8"/>
<feature type="domain" description="Dynein heavy chain AAA module D4" evidence="13">
    <location>
        <begin position="1"/>
        <end position="66"/>
    </location>
</feature>
<evidence type="ECO:0000313" key="15">
    <source>
        <dbReference type="Proteomes" id="UP000625711"/>
    </source>
</evidence>
<protein>
    <recommendedName>
        <fullName evidence="16">Dynein heavy chain coiled coil stalk domain-containing protein</fullName>
    </recommendedName>
</protein>
<comment type="caution">
    <text evidence="14">The sequence shown here is derived from an EMBL/GenBank/DDBJ whole genome shotgun (WGS) entry which is preliminary data.</text>
</comment>
<dbReference type="Gene3D" id="1.20.920.20">
    <property type="match status" value="1"/>
</dbReference>
<keyword evidence="10" id="KW-0206">Cytoskeleton</keyword>
<evidence type="ECO:0000256" key="1">
    <source>
        <dbReference type="ARBA" id="ARBA00004245"/>
    </source>
</evidence>
<name>A0A834HJQ8_RHYFE</name>
<keyword evidence="7" id="KW-0243">Dynein</keyword>
<accession>A0A834HJQ8</accession>
<comment type="subcellular location">
    <subcellularLocation>
        <location evidence="1">Cytoplasm</location>
        <location evidence="1">Cytoskeleton</location>
    </subcellularLocation>
</comment>
<reference evidence="14" key="1">
    <citation type="submission" date="2020-08" db="EMBL/GenBank/DDBJ databases">
        <title>Genome sequencing and assembly of the red palm weevil Rhynchophorus ferrugineus.</title>
        <authorList>
            <person name="Dias G.B."/>
            <person name="Bergman C.M."/>
            <person name="Manee M."/>
        </authorList>
    </citation>
    <scope>NUCLEOTIDE SEQUENCE</scope>
    <source>
        <strain evidence="14">AA-2017</strain>
        <tissue evidence="14">Whole larva</tissue>
    </source>
</reference>
<evidence type="ECO:0000256" key="11">
    <source>
        <dbReference type="SAM" id="Coils"/>
    </source>
</evidence>
<dbReference type="GO" id="GO:0005524">
    <property type="term" value="F:ATP binding"/>
    <property type="evidence" value="ECO:0007669"/>
    <property type="project" value="UniProtKB-KW"/>
</dbReference>
<dbReference type="Pfam" id="PF12777">
    <property type="entry name" value="MT"/>
    <property type="match status" value="1"/>
</dbReference>
<dbReference type="PANTHER" id="PTHR22878">
    <property type="entry name" value="DYNEIN HEAVY CHAIN 6, AXONEMAL-LIKE-RELATED"/>
    <property type="match status" value="1"/>
</dbReference>
<evidence type="ECO:0000256" key="2">
    <source>
        <dbReference type="ARBA" id="ARBA00008887"/>
    </source>
</evidence>
<feature type="non-terminal residue" evidence="14">
    <location>
        <position position="1"/>
    </location>
</feature>
<comment type="similarity">
    <text evidence="2">Belongs to the dynein heavy chain family.</text>
</comment>
<evidence type="ECO:0000256" key="3">
    <source>
        <dbReference type="ARBA" id="ARBA00022490"/>
    </source>
</evidence>
<dbReference type="InterPro" id="IPR024743">
    <property type="entry name" value="Dynein_HC_stalk"/>
</dbReference>
<dbReference type="GO" id="GO:0051959">
    <property type="term" value="F:dynein light intermediate chain binding"/>
    <property type="evidence" value="ECO:0007669"/>
    <property type="project" value="InterPro"/>
</dbReference>
<evidence type="ECO:0008006" key="16">
    <source>
        <dbReference type="Google" id="ProtNLM"/>
    </source>
</evidence>
<feature type="coiled-coil region" evidence="11">
    <location>
        <begin position="309"/>
        <end position="343"/>
    </location>
</feature>
<gene>
    <name evidence="14" type="ORF">GWI33_002259</name>
</gene>
<evidence type="ECO:0000256" key="5">
    <source>
        <dbReference type="ARBA" id="ARBA00022741"/>
    </source>
</evidence>
<evidence type="ECO:0000313" key="14">
    <source>
        <dbReference type="EMBL" id="KAF7263465.1"/>
    </source>
</evidence>
<keyword evidence="4" id="KW-0493">Microtubule</keyword>
<evidence type="ECO:0000256" key="6">
    <source>
        <dbReference type="ARBA" id="ARBA00022840"/>
    </source>
</evidence>
<sequence length="381" mass="42838">SVALQFLKDVEDLNVSNKILQGIVIVFQFMHASVVEASERYKQELSRHNYVTPTSYLELLSSYTELMNKKKGSLTEGVGRLKTGLGKLQNTAEEVKVLQAQLKEMKPALEIAARDAEEMITIIAADTIVAEETKAIVEREEEEAGKKALETQAIAEDAQKDLDEAMPALMAAEQSLKSLNKNDIIEVRSMKRPPSGVVYVIESICIVKNIKPNKVPGMRPGEKILDYWEPGRIMLSDPGAFLSSLMNFDRDSITADMIEKLKKYVEDPEFTPPKIAKISKACTSLCMWVHAMYKYYFVNLAVAPKKAALSTAKDELEKTERALAEAKAKMKEVTERLDKLQSQLNAKIEFKREKEQSIATCEERMSRAVRLITGLSDERIR</sequence>
<keyword evidence="6" id="KW-0067">ATP-binding</keyword>
<evidence type="ECO:0000256" key="9">
    <source>
        <dbReference type="ARBA" id="ARBA00023175"/>
    </source>
</evidence>
<dbReference type="Pfam" id="PF12780">
    <property type="entry name" value="AAA_8"/>
    <property type="match status" value="1"/>
</dbReference>
<keyword evidence="5" id="KW-0547">Nucleotide-binding</keyword>
<evidence type="ECO:0000259" key="13">
    <source>
        <dbReference type="Pfam" id="PF12780"/>
    </source>
</evidence>
<evidence type="ECO:0000259" key="12">
    <source>
        <dbReference type="Pfam" id="PF12777"/>
    </source>
</evidence>